<dbReference type="Proteomes" id="UP000287447">
    <property type="component" value="Unassembled WGS sequence"/>
</dbReference>
<organism evidence="2 3">
    <name type="scientific">Hwanghaeella grinnelliae</name>
    <dbReference type="NCBI Taxonomy" id="2500179"/>
    <lineage>
        <taxon>Bacteria</taxon>
        <taxon>Pseudomonadati</taxon>
        <taxon>Pseudomonadota</taxon>
        <taxon>Alphaproteobacteria</taxon>
        <taxon>Rhodospirillales</taxon>
        <taxon>Rhodospirillaceae</taxon>
        <taxon>Hwanghaeella</taxon>
    </lineage>
</organism>
<dbReference type="Pfam" id="PF01408">
    <property type="entry name" value="GFO_IDH_MocA"/>
    <property type="match status" value="1"/>
</dbReference>
<gene>
    <name evidence="2" type="ORF">EOI86_04930</name>
</gene>
<dbReference type="AlphaFoldDB" id="A0A3S2Y6K4"/>
<dbReference type="OrthoDB" id="9801953at2"/>
<sequence>MTQPPLRLLAVATRREESAKASAKDFGAEKWFSAPYQMLADPEIDIITVAVKVPAHRDPMPLTRYGSFRPRIRYRACCLFPIG</sequence>
<dbReference type="InterPro" id="IPR000683">
    <property type="entry name" value="Gfo/Idh/MocA-like_OxRdtase_N"/>
</dbReference>
<reference evidence="3" key="1">
    <citation type="submission" date="2019-01" db="EMBL/GenBank/DDBJ databases">
        <title>Gri0909 isolated from a small marine red alga.</title>
        <authorList>
            <person name="Kim J."/>
            <person name="Jeong S.E."/>
            <person name="Jeon C.O."/>
        </authorList>
    </citation>
    <scope>NUCLEOTIDE SEQUENCE [LARGE SCALE GENOMIC DNA]</scope>
    <source>
        <strain evidence="3">Gri0909</strain>
    </source>
</reference>
<evidence type="ECO:0000259" key="1">
    <source>
        <dbReference type="Pfam" id="PF01408"/>
    </source>
</evidence>
<dbReference type="SUPFAM" id="SSF51735">
    <property type="entry name" value="NAD(P)-binding Rossmann-fold domains"/>
    <property type="match status" value="1"/>
</dbReference>
<evidence type="ECO:0000313" key="2">
    <source>
        <dbReference type="EMBL" id="RVU39759.1"/>
    </source>
</evidence>
<proteinExistence type="predicted"/>
<keyword evidence="3" id="KW-1185">Reference proteome</keyword>
<accession>A0A3S2Y6K4</accession>
<comment type="caution">
    <text evidence="2">The sequence shown here is derived from an EMBL/GenBank/DDBJ whole genome shotgun (WGS) entry which is preliminary data.</text>
</comment>
<feature type="domain" description="Gfo/Idh/MocA-like oxidoreductase N-terminal" evidence="1">
    <location>
        <begin position="4"/>
        <end position="58"/>
    </location>
</feature>
<dbReference type="Gene3D" id="3.40.50.720">
    <property type="entry name" value="NAD(P)-binding Rossmann-like Domain"/>
    <property type="match status" value="1"/>
</dbReference>
<evidence type="ECO:0000313" key="3">
    <source>
        <dbReference type="Proteomes" id="UP000287447"/>
    </source>
</evidence>
<dbReference type="GO" id="GO:0000166">
    <property type="term" value="F:nucleotide binding"/>
    <property type="evidence" value="ECO:0007669"/>
    <property type="project" value="InterPro"/>
</dbReference>
<dbReference type="EMBL" id="SADE01000001">
    <property type="protein sequence ID" value="RVU39759.1"/>
    <property type="molecule type" value="Genomic_DNA"/>
</dbReference>
<dbReference type="InterPro" id="IPR036291">
    <property type="entry name" value="NAD(P)-bd_dom_sf"/>
</dbReference>
<name>A0A3S2Y6K4_9PROT</name>
<protein>
    <recommendedName>
        <fullName evidence="1">Gfo/Idh/MocA-like oxidoreductase N-terminal domain-containing protein</fullName>
    </recommendedName>
</protein>